<name>A0A0F4YEG8_RASE3</name>
<dbReference type="EMBL" id="LASV01000753">
    <property type="protein sequence ID" value="KKA16540.1"/>
    <property type="molecule type" value="Genomic_DNA"/>
</dbReference>
<gene>
    <name evidence="1" type="ORF">T310_9861</name>
</gene>
<accession>A0A0F4YEG8</accession>
<evidence type="ECO:0000313" key="1">
    <source>
        <dbReference type="EMBL" id="KKA16540.1"/>
    </source>
</evidence>
<evidence type="ECO:0008006" key="3">
    <source>
        <dbReference type="Google" id="ProtNLM"/>
    </source>
</evidence>
<dbReference type="GeneID" id="25321783"/>
<dbReference type="RefSeq" id="XP_013323152.1">
    <property type="nucleotide sequence ID" value="XM_013467698.1"/>
</dbReference>
<dbReference type="OrthoDB" id="4324149at2759"/>
<keyword evidence="2" id="KW-1185">Reference proteome</keyword>
<protein>
    <recommendedName>
        <fullName evidence="3">HTH psq-type domain-containing protein</fullName>
    </recommendedName>
</protein>
<feature type="non-terminal residue" evidence="1">
    <location>
        <position position="1"/>
    </location>
</feature>
<dbReference type="Proteomes" id="UP000053958">
    <property type="component" value="Unassembled WGS sequence"/>
</dbReference>
<evidence type="ECO:0000313" key="2">
    <source>
        <dbReference type="Proteomes" id="UP000053958"/>
    </source>
</evidence>
<dbReference type="AlphaFoldDB" id="A0A0F4YEG8"/>
<organism evidence="1 2">
    <name type="scientific">Rasamsonia emersonii (strain ATCC 16479 / CBS 393.64 / IMI 116815)</name>
    <dbReference type="NCBI Taxonomy" id="1408163"/>
    <lineage>
        <taxon>Eukaryota</taxon>
        <taxon>Fungi</taxon>
        <taxon>Dikarya</taxon>
        <taxon>Ascomycota</taxon>
        <taxon>Pezizomycotina</taxon>
        <taxon>Eurotiomycetes</taxon>
        <taxon>Eurotiomycetidae</taxon>
        <taxon>Eurotiales</taxon>
        <taxon>Trichocomaceae</taxon>
        <taxon>Rasamsonia</taxon>
    </lineage>
</organism>
<comment type="caution">
    <text evidence="1">The sequence shown here is derived from an EMBL/GenBank/DDBJ whole genome shotgun (WGS) entry which is preliminary data.</text>
</comment>
<sequence>PCPLPRQHFPCWCVPPQRTFSPQRTIFTIFSILCLTTMPKSPDKIESLIEEALRKASCQKKPNISALAREFDVPRGRLRERFKGRPPKNSSYRA</sequence>
<reference evidence="1 2" key="1">
    <citation type="submission" date="2015-04" db="EMBL/GenBank/DDBJ databases">
        <authorList>
            <person name="Heijne W.H."/>
            <person name="Fedorova N.D."/>
            <person name="Nierman W.C."/>
            <person name="Vollebregt A.W."/>
            <person name="Zhao Z."/>
            <person name="Wu L."/>
            <person name="Kumar M."/>
            <person name="Stam H."/>
            <person name="van den Berg M.A."/>
            <person name="Pel H.J."/>
        </authorList>
    </citation>
    <scope>NUCLEOTIDE SEQUENCE [LARGE SCALE GENOMIC DNA]</scope>
    <source>
        <strain evidence="1 2">CBS 393.64</strain>
    </source>
</reference>
<proteinExistence type="predicted"/>